<sequence>MTTREPSPEFADFVALRYGDLLRTAYLLTGSHHAAEDLLQASLLKAMPRWDAIAEPMTYLRRVMVNQRVSWWRRLRRELPQADPPDGVAPDGAGGAAERTTVLAALAKLPPRMRAVLVLRYWEDQSEAETADLLGCSIGTVKAQASRGLTRLRVVLAPAAEEDRMTTERRQR</sequence>
<evidence type="ECO:0000256" key="5">
    <source>
        <dbReference type="ARBA" id="ARBA00023163"/>
    </source>
</evidence>
<dbReference type="Pfam" id="PF08281">
    <property type="entry name" value="Sigma70_r4_2"/>
    <property type="match status" value="1"/>
</dbReference>
<dbReference type="GO" id="GO:0006352">
    <property type="term" value="P:DNA-templated transcription initiation"/>
    <property type="evidence" value="ECO:0007669"/>
    <property type="project" value="InterPro"/>
</dbReference>
<dbReference type="InterPro" id="IPR014284">
    <property type="entry name" value="RNA_pol_sigma-70_dom"/>
</dbReference>
<evidence type="ECO:0000313" key="8">
    <source>
        <dbReference type="EMBL" id="GIJ53106.1"/>
    </source>
</evidence>
<dbReference type="CDD" id="cd06171">
    <property type="entry name" value="Sigma70_r4"/>
    <property type="match status" value="1"/>
</dbReference>
<comment type="caution">
    <text evidence="8">The sequence shown here is derived from an EMBL/GenBank/DDBJ whole genome shotgun (WGS) entry which is preliminary data.</text>
</comment>
<comment type="similarity">
    <text evidence="1">Belongs to the sigma-70 factor family. ECF subfamily.</text>
</comment>
<name>A0A8J3Z0Q4_9ACTN</name>
<dbReference type="Proteomes" id="UP000612585">
    <property type="component" value="Unassembled WGS sequence"/>
</dbReference>
<dbReference type="PANTHER" id="PTHR43133:SF50">
    <property type="entry name" value="ECF RNA POLYMERASE SIGMA FACTOR SIGM"/>
    <property type="match status" value="1"/>
</dbReference>
<evidence type="ECO:0000313" key="9">
    <source>
        <dbReference type="Proteomes" id="UP000612585"/>
    </source>
</evidence>
<dbReference type="InterPro" id="IPR036388">
    <property type="entry name" value="WH-like_DNA-bd_sf"/>
</dbReference>
<keyword evidence="4" id="KW-0238">DNA-binding</keyword>
<dbReference type="SUPFAM" id="SSF88946">
    <property type="entry name" value="Sigma2 domain of RNA polymerase sigma factors"/>
    <property type="match status" value="1"/>
</dbReference>
<evidence type="ECO:0000259" key="7">
    <source>
        <dbReference type="Pfam" id="PF08281"/>
    </source>
</evidence>
<dbReference type="InterPro" id="IPR013249">
    <property type="entry name" value="RNA_pol_sigma70_r4_t2"/>
</dbReference>
<keyword evidence="2" id="KW-0805">Transcription regulation</keyword>
<dbReference type="Gene3D" id="1.10.1740.10">
    <property type="match status" value="1"/>
</dbReference>
<feature type="domain" description="RNA polymerase sigma factor 70 region 4 type 2" evidence="7">
    <location>
        <begin position="102"/>
        <end position="152"/>
    </location>
</feature>
<keyword evidence="5" id="KW-0804">Transcription</keyword>
<dbReference type="Gene3D" id="1.10.10.10">
    <property type="entry name" value="Winged helix-like DNA-binding domain superfamily/Winged helix DNA-binding domain"/>
    <property type="match status" value="1"/>
</dbReference>
<dbReference type="SUPFAM" id="SSF88659">
    <property type="entry name" value="Sigma3 and sigma4 domains of RNA polymerase sigma factors"/>
    <property type="match status" value="1"/>
</dbReference>
<dbReference type="InterPro" id="IPR007627">
    <property type="entry name" value="RNA_pol_sigma70_r2"/>
</dbReference>
<dbReference type="Pfam" id="PF04542">
    <property type="entry name" value="Sigma70_r2"/>
    <property type="match status" value="1"/>
</dbReference>
<dbReference type="GO" id="GO:0016987">
    <property type="term" value="F:sigma factor activity"/>
    <property type="evidence" value="ECO:0007669"/>
    <property type="project" value="UniProtKB-KW"/>
</dbReference>
<evidence type="ECO:0000256" key="3">
    <source>
        <dbReference type="ARBA" id="ARBA00023082"/>
    </source>
</evidence>
<keyword evidence="9" id="KW-1185">Reference proteome</keyword>
<dbReference type="InterPro" id="IPR039425">
    <property type="entry name" value="RNA_pol_sigma-70-like"/>
</dbReference>
<dbReference type="RefSeq" id="WP_203986892.1">
    <property type="nucleotide sequence ID" value="NZ_BOPG01000004.1"/>
</dbReference>
<accession>A0A8J3Z0Q4</accession>
<dbReference type="GO" id="GO:0000428">
    <property type="term" value="C:DNA-directed RNA polymerase complex"/>
    <property type="evidence" value="ECO:0007669"/>
    <property type="project" value="UniProtKB-KW"/>
</dbReference>
<feature type="domain" description="RNA polymerase sigma-70 region 2" evidence="6">
    <location>
        <begin position="18"/>
        <end position="77"/>
    </location>
</feature>
<dbReference type="InterPro" id="IPR014325">
    <property type="entry name" value="RNA_pol_sigma-E_actinobac"/>
</dbReference>
<dbReference type="PANTHER" id="PTHR43133">
    <property type="entry name" value="RNA POLYMERASE ECF-TYPE SIGMA FACTO"/>
    <property type="match status" value="1"/>
</dbReference>
<dbReference type="InterPro" id="IPR013325">
    <property type="entry name" value="RNA_pol_sigma_r2"/>
</dbReference>
<dbReference type="NCBIfam" id="TIGR02937">
    <property type="entry name" value="sigma70-ECF"/>
    <property type="match status" value="1"/>
</dbReference>
<evidence type="ECO:0000256" key="4">
    <source>
        <dbReference type="ARBA" id="ARBA00023125"/>
    </source>
</evidence>
<dbReference type="InterPro" id="IPR013324">
    <property type="entry name" value="RNA_pol_sigma_r3/r4-like"/>
</dbReference>
<dbReference type="NCBIfam" id="TIGR02983">
    <property type="entry name" value="SigE-fam_strep"/>
    <property type="match status" value="1"/>
</dbReference>
<keyword evidence="3" id="KW-0731">Sigma factor</keyword>
<evidence type="ECO:0000256" key="2">
    <source>
        <dbReference type="ARBA" id="ARBA00023015"/>
    </source>
</evidence>
<dbReference type="AlphaFoldDB" id="A0A8J3Z0Q4"/>
<gene>
    <name evidence="8" type="ORF">Vau01_006220</name>
</gene>
<proteinExistence type="inferred from homology"/>
<organism evidence="8 9">
    <name type="scientific">Virgisporangium aurantiacum</name>
    <dbReference type="NCBI Taxonomy" id="175570"/>
    <lineage>
        <taxon>Bacteria</taxon>
        <taxon>Bacillati</taxon>
        <taxon>Actinomycetota</taxon>
        <taxon>Actinomycetes</taxon>
        <taxon>Micromonosporales</taxon>
        <taxon>Micromonosporaceae</taxon>
        <taxon>Virgisporangium</taxon>
    </lineage>
</organism>
<protein>
    <submittedName>
        <fullName evidence="8">DNA-directed RNA polymerase sigma-70 factor</fullName>
    </submittedName>
</protein>
<keyword evidence="8" id="KW-0240">DNA-directed RNA polymerase</keyword>
<dbReference type="EMBL" id="BOPG01000004">
    <property type="protein sequence ID" value="GIJ53106.1"/>
    <property type="molecule type" value="Genomic_DNA"/>
</dbReference>
<evidence type="ECO:0000256" key="1">
    <source>
        <dbReference type="ARBA" id="ARBA00010641"/>
    </source>
</evidence>
<dbReference type="GO" id="GO:0003677">
    <property type="term" value="F:DNA binding"/>
    <property type="evidence" value="ECO:0007669"/>
    <property type="project" value="UniProtKB-KW"/>
</dbReference>
<reference evidence="8" key="1">
    <citation type="submission" date="2021-01" db="EMBL/GenBank/DDBJ databases">
        <title>Whole genome shotgun sequence of Virgisporangium aurantiacum NBRC 16421.</title>
        <authorList>
            <person name="Komaki H."/>
            <person name="Tamura T."/>
        </authorList>
    </citation>
    <scope>NUCLEOTIDE SEQUENCE</scope>
    <source>
        <strain evidence="8">NBRC 16421</strain>
    </source>
</reference>
<evidence type="ECO:0000259" key="6">
    <source>
        <dbReference type="Pfam" id="PF04542"/>
    </source>
</evidence>